<dbReference type="Gene3D" id="3.40.50.720">
    <property type="entry name" value="NAD(P)-binding Rossmann-like Domain"/>
    <property type="match status" value="1"/>
</dbReference>
<dbReference type="EMBL" id="CP013690">
    <property type="protein sequence ID" value="ALU28285.1"/>
    <property type="molecule type" value="Genomic_DNA"/>
</dbReference>
<dbReference type="PANTHER" id="PTHR14097:SF7">
    <property type="entry name" value="OXIDOREDUCTASE HTATIP2"/>
    <property type="match status" value="1"/>
</dbReference>
<dbReference type="AlphaFoldDB" id="A0A0U2N817"/>
<gene>
    <name evidence="1" type="ORF">AS202_04495</name>
</gene>
<organism evidence="1 2">
    <name type="scientific">Myroides odoratimimus</name>
    <dbReference type="NCBI Taxonomy" id="76832"/>
    <lineage>
        <taxon>Bacteria</taxon>
        <taxon>Pseudomonadati</taxon>
        <taxon>Bacteroidota</taxon>
        <taxon>Flavobacteriia</taxon>
        <taxon>Flavobacteriales</taxon>
        <taxon>Flavobacteriaceae</taxon>
        <taxon>Myroides</taxon>
    </lineage>
</organism>
<dbReference type="Pfam" id="PF13460">
    <property type="entry name" value="NAD_binding_10"/>
    <property type="match status" value="1"/>
</dbReference>
<dbReference type="KEGG" id="mod:AS202_04495"/>
<reference evidence="1 2" key="1">
    <citation type="journal article" date="2016" name="J. Zhejiang Univ. Sci. B">
        <title>Antibiotic resistance mechanisms of Myroides sp.</title>
        <authorList>
            <person name="Hu S."/>
            <person name="Yuan S."/>
            <person name="Qu H."/>
            <person name="Jiang T."/>
            <person name="Zhou Y."/>
            <person name="Wang M."/>
            <person name="Ming D."/>
        </authorList>
    </citation>
    <scope>NUCLEOTIDE SEQUENCE [LARGE SCALE GENOMIC DNA]</scope>
    <source>
        <strain evidence="1 2">PR63039</strain>
    </source>
</reference>
<dbReference type="SUPFAM" id="SSF51735">
    <property type="entry name" value="NAD(P)-binding Rossmann-fold domains"/>
    <property type="match status" value="1"/>
</dbReference>
<dbReference type="Proteomes" id="UP000069030">
    <property type="component" value="Chromosome"/>
</dbReference>
<evidence type="ECO:0000313" key="1">
    <source>
        <dbReference type="EMBL" id="ALU28285.1"/>
    </source>
</evidence>
<protein>
    <submittedName>
        <fullName evidence="1">Semialdehyde dehydrogenase</fullName>
    </submittedName>
</protein>
<dbReference type="RefSeq" id="WP_006259860.1">
    <property type="nucleotide sequence ID" value="NZ_BCMQ01000009.1"/>
</dbReference>
<dbReference type="eggNOG" id="COG0702">
    <property type="taxonomic scope" value="Bacteria"/>
</dbReference>
<dbReference type="InterPro" id="IPR036291">
    <property type="entry name" value="NAD(P)-bd_dom_sf"/>
</dbReference>
<dbReference type="InterPro" id="IPR016040">
    <property type="entry name" value="NAD(P)-bd_dom"/>
</dbReference>
<sequence length="209" mass="24075">MKALVIGGTGATGKVLVRQLLCDDDFHEVVIFIRKEWDIQHPKLVVHLVDFEQIDQWKHLIAGDVAFSCLGTTLKQAGSKQKQWHIDYDYVMQFAQYAKGNGVTNFVLLSAKAASDKSAFFYSRLKGTLERSVLNLRFENTIILRPGLLLRPGTNRMGERIAAKILFFFNKMRLFMKYKPIEVVKVANRMRREAKNHCCRRLIIESNEI</sequence>
<evidence type="ECO:0000313" key="2">
    <source>
        <dbReference type="Proteomes" id="UP000069030"/>
    </source>
</evidence>
<accession>A0A0U2N817</accession>
<dbReference type="PANTHER" id="PTHR14097">
    <property type="entry name" value="OXIDOREDUCTASE HTATIP2"/>
    <property type="match status" value="1"/>
</dbReference>
<proteinExistence type="predicted"/>
<dbReference type="GeneID" id="66974074"/>
<name>A0A0U2N817_9FLAO</name>